<keyword evidence="7 8" id="KW-0131">Cell cycle</keyword>
<evidence type="ECO:0000313" key="11">
    <source>
        <dbReference type="EMBL" id="MBR7828600.1"/>
    </source>
</evidence>
<dbReference type="Gene3D" id="3.40.50.720">
    <property type="entry name" value="NAD(P)-binding Rossmann-like Domain"/>
    <property type="match status" value="1"/>
</dbReference>
<keyword evidence="5 7" id="KW-0547">Nucleotide-binding</keyword>
<keyword evidence="12" id="KW-1185">Reference proteome</keyword>
<keyword evidence="7 8" id="KW-0573">Peptidoglycan synthesis</keyword>
<keyword evidence="7 8" id="KW-0133">Cell shape</keyword>
<dbReference type="SUPFAM" id="SSF51984">
    <property type="entry name" value="MurCD N-terminal domain"/>
    <property type="match status" value="1"/>
</dbReference>
<dbReference type="GO" id="GO:0071555">
    <property type="term" value="P:cell wall organization"/>
    <property type="evidence" value="ECO:0007669"/>
    <property type="project" value="UniProtKB-KW"/>
</dbReference>
<organism evidence="11 12">
    <name type="scientific">Actinospica acidithermotolerans</name>
    <dbReference type="NCBI Taxonomy" id="2828514"/>
    <lineage>
        <taxon>Bacteria</taxon>
        <taxon>Bacillati</taxon>
        <taxon>Actinomycetota</taxon>
        <taxon>Actinomycetes</taxon>
        <taxon>Catenulisporales</taxon>
        <taxon>Actinospicaceae</taxon>
        <taxon>Actinospica</taxon>
    </lineage>
</organism>
<dbReference type="AlphaFoldDB" id="A0A941IHJ3"/>
<evidence type="ECO:0000313" key="12">
    <source>
        <dbReference type="Proteomes" id="UP000676325"/>
    </source>
</evidence>
<evidence type="ECO:0000259" key="9">
    <source>
        <dbReference type="Pfam" id="PF02875"/>
    </source>
</evidence>
<dbReference type="SUPFAM" id="SSF53244">
    <property type="entry name" value="MurD-like peptide ligases, peptide-binding domain"/>
    <property type="match status" value="1"/>
</dbReference>
<dbReference type="Pfam" id="PF02875">
    <property type="entry name" value="Mur_ligase_C"/>
    <property type="match status" value="1"/>
</dbReference>
<keyword evidence="3 7" id="KW-0963">Cytoplasm</keyword>
<dbReference type="InterPro" id="IPR004101">
    <property type="entry name" value="Mur_ligase_C"/>
</dbReference>
<dbReference type="GO" id="GO:0005524">
    <property type="term" value="F:ATP binding"/>
    <property type="evidence" value="ECO:0007669"/>
    <property type="project" value="UniProtKB-UniRule"/>
</dbReference>
<evidence type="ECO:0000256" key="5">
    <source>
        <dbReference type="ARBA" id="ARBA00022741"/>
    </source>
</evidence>
<feature type="domain" description="Mur ligase C-terminal" evidence="9">
    <location>
        <begin position="347"/>
        <end position="471"/>
    </location>
</feature>
<name>A0A941IHJ3_9ACTN</name>
<dbReference type="RefSeq" id="WP_212519731.1">
    <property type="nucleotide sequence ID" value="NZ_JAGSOH010000060.1"/>
</dbReference>
<protein>
    <recommendedName>
        <fullName evidence="7 8">UDP-N-acetylmuramoylalanine--D-glutamate ligase</fullName>
        <ecNumber evidence="7 8">6.3.2.9</ecNumber>
    </recommendedName>
    <alternativeName>
        <fullName evidence="7">D-glutamic acid-adding enzyme</fullName>
    </alternativeName>
    <alternativeName>
        <fullName evidence="7">UDP-N-acetylmuramoyl-L-alanyl-D-glutamate synthetase</fullName>
    </alternativeName>
</protein>
<dbReference type="EC" id="6.3.2.9" evidence="7 8"/>
<dbReference type="PANTHER" id="PTHR43692">
    <property type="entry name" value="UDP-N-ACETYLMURAMOYLALANINE--D-GLUTAMATE LIGASE"/>
    <property type="match status" value="1"/>
</dbReference>
<evidence type="ECO:0000256" key="8">
    <source>
        <dbReference type="RuleBase" id="RU003664"/>
    </source>
</evidence>
<reference evidence="11" key="1">
    <citation type="submission" date="2021-04" db="EMBL/GenBank/DDBJ databases">
        <title>Genome based classification of Actinospica acidithermotolerans sp. nov., an actinobacterium isolated from an Indonesian hot spring.</title>
        <authorList>
            <person name="Kusuma A.B."/>
            <person name="Putra K.E."/>
            <person name="Nafisah S."/>
            <person name="Loh J."/>
            <person name="Nouioui I."/>
            <person name="Goodfellow M."/>
        </authorList>
    </citation>
    <scope>NUCLEOTIDE SEQUENCE</scope>
    <source>
        <strain evidence="11">MGRD01-02</strain>
    </source>
</reference>
<evidence type="ECO:0000256" key="3">
    <source>
        <dbReference type="ARBA" id="ARBA00022490"/>
    </source>
</evidence>
<evidence type="ECO:0000256" key="7">
    <source>
        <dbReference type="HAMAP-Rule" id="MF_00639"/>
    </source>
</evidence>
<evidence type="ECO:0000256" key="1">
    <source>
        <dbReference type="ARBA" id="ARBA00004496"/>
    </source>
</evidence>
<comment type="catalytic activity">
    <reaction evidence="7 8">
        <text>UDP-N-acetyl-alpha-D-muramoyl-L-alanine + D-glutamate + ATP = UDP-N-acetyl-alpha-D-muramoyl-L-alanyl-D-glutamate + ADP + phosphate + H(+)</text>
        <dbReference type="Rhea" id="RHEA:16429"/>
        <dbReference type="ChEBI" id="CHEBI:15378"/>
        <dbReference type="ChEBI" id="CHEBI:29986"/>
        <dbReference type="ChEBI" id="CHEBI:30616"/>
        <dbReference type="ChEBI" id="CHEBI:43474"/>
        <dbReference type="ChEBI" id="CHEBI:83898"/>
        <dbReference type="ChEBI" id="CHEBI:83900"/>
        <dbReference type="ChEBI" id="CHEBI:456216"/>
        <dbReference type="EC" id="6.3.2.9"/>
    </reaction>
</comment>
<dbReference type="Proteomes" id="UP000676325">
    <property type="component" value="Unassembled WGS sequence"/>
</dbReference>
<sequence>MSDQSVDAIDWRQPDPYGVASVPWEGLRVCVVGARVVGISAAYALLDLGADVLLCDRYDDAETAERSAPVAERGATLRLGDDKTLPEGCDLLVVVPGIPPSAPIVAAAREAGIPVWGDAELAWRLRKPLPDGSFAPWLGLTGTNGKTTAVRMLAAMLEAGGKRAVACGNVGFPLVDAVLAEEPYEVLAIELSSYQLHWSESLSLHAAAVLNVAPDHLDWHGSMEQYIAAKAKIYERCRVACVYNVADKITERMVEEADVVEGCRAIGFTLGAPGLSMLGVVDGILADRAFIEDRRTSAAELGTIYDVEPHAPHNIANALAAGALARAYGAPVEAVRDGLRNFRPDPHRIEFVAVLDGVDYVDDSKATNTHAAAASLASYEHIVWIAGGLAKGAEFDDLVEKSAKRLRGVVLLGQDRAVIAEALREKAPDVPIRDIGGADTGLDGPAAIDLILDAAADLAHKGDTVLLAPACASMDMFVSYNQRGDLFAAAVKARKAAQG</sequence>
<gene>
    <name evidence="7" type="primary">murD</name>
    <name evidence="11" type="ORF">KDK95_19980</name>
</gene>
<comment type="subcellular location">
    <subcellularLocation>
        <location evidence="1 7 8">Cytoplasm</location>
    </subcellularLocation>
</comment>
<dbReference type="PANTHER" id="PTHR43692:SF1">
    <property type="entry name" value="UDP-N-ACETYLMURAMOYLALANINE--D-GLUTAMATE LIGASE"/>
    <property type="match status" value="1"/>
</dbReference>
<comment type="caution">
    <text evidence="11">The sequence shown here is derived from an EMBL/GenBank/DDBJ whole genome shotgun (WGS) entry which is preliminary data.</text>
</comment>
<dbReference type="GO" id="GO:0009252">
    <property type="term" value="P:peptidoglycan biosynthetic process"/>
    <property type="evidence" value="ECO:0007669"/>
    <property type="project" value="UniProtKB-UniRule"/>
</dbReference>
<dbReference type="Gene3D" id="3.40.1190.10">
    <property type="entry name" value="Mur-like, catalytic domain"/>
    <property type="match status" value="1"/>
</dbReference>
<dbReference type="GO" id="GO:0051301">
    <property type="term" value="P:cell division"/>
    <property type="evidence" value="ECO:0007669"/>
    <property type="project" value="UniProtKB-KW"/>
</dbReference>
<dbReference type="InterPro" id="IPR036565">
    <property type="entry name" value="Mur-like_cat_sf"/>
</dbReference>
<comment type="pathway">
    <text evidence="2 7 8">Cell wall biogenesis; peptidoglycan biosynthesis.</text>
</comment>
<keyword evidence="7 8" id="KW-0961">Cell wall biogenesis/degradation</keyword>
<accession>A0A941IHJ3</accession>
<feature type="binding site" evidence="7">
    <location>
        <begin position="142"/>
        <end position="148"/>
    </location>
    <ligand>
        <name>ATP</name>
        <dbReference type="ChEBI" id="CHEBI:30616"/>
    </ligand>
</feature>
<feature type="domain" description="Mur ligase central" evidence="10">
    <location>
        <begin position="141"/>
        <end position="324"/>
    </location>
</feature>
<keyword evidence="6 7" id="KW-0067">ATP-binding</keyword>
<evidence type="ECO:0000256" key="2">
    <source>
        <dbReference type="ARBA" id="ARBA00004752"/>
    </source>
</evidence>
<dbReference type="InterPro" id="IPR036615">
    <property type="entry name" value="Mur_ligase_C_dom_sf"/>
</dbReference>
<evidence type="ECO:0000259" key="10">
    <source>
        <dbReference type="Pfam" id="PF08245"/>
    </source>
</evidence>
<dbReference type="EMBL" id="JAGSOH010000060">
    <property type="protein sequence ID" value="MBR7828600.1"/>
    <property type="molecule type" value="Genomic_DNA"/>
</dbReference>
<dbReference type="HAMAP" id="MF_00639">
    <property type="entry name" value="MurD"/>
    <property type="match status" value="1"/>
</dbReference>
<comment type="similarity">
    <text evidence="7">Belongs to the MurCDEF family.</text>
</comment>
<dbReference type="Pfam" id="PF08245">
    <property type="entry name" value="Mur_ligase_M"/>
    <property type="match status" value="1"/>
</dbReference>
<keyword evidence="4 7" id="KW-0436">Ligase</keyword>
<keyword evidence="7 8" id="KW-0132">Cell division</keyword>
<proteinExistence type="inferred from homology"/>
<dbReference type="InterPro" id="IPR013221">
    <property type="entry name" value="Mur_ligase_cen"/>
</dbReference>
<evidence type="ECO:0000256" key="4">
    <source>
        <dbReference type="ARBA" id="ARBA00022598"/>
    </source>
</evidence>
<dbReference type="InterPro" id="IPR005762">
    <property type="entry name" value="MurD"/>
</dbReference>
<dbReference type="SUPFAM" id="SSF53623">
    <property type="entry name" value="MurD-like peptide ligases, catalytic domain"/>
    <property type="match status" value="1"/>
</dbReference>
<dbReference type="GO" id="GO:0008764">
    <property type="term" value="F:UDP-N-acetylmuramoylalanine-D-glutamate ligase activity"/>
    <property type="evidence" value="ECO:0007669"/>
    <property type="project" value="UniProtKB-UniRule"/>
</dbReference>
<dbReference type="Gene3D" id="3.90.190.20">
    <property type="entry name" value="Mur ligase, C-terminal domain"/>
    <property type="match status" value="1"/>
</dbReference>
<comment type="function">
    <text evidence="7 8">Cell wall formation. Catalyzes the addition of glutamate to the nucleotide precursor UDP-N-acetylmuramoyl-L-alanine (UMA).</text>
</comment>
<dbReference type="GO" id="GO:0008360">
    <property type="term" value="P:regulation of cell shape"/>
    <property type="evidence" value="ECO:0007669"/>
    <property type="project" value="UniProtKB-KW"/>
</dbReference>
<dbReference type="GO" id="GO:0005737">
    <property type="term" value="C:cytoplasm"/>
    <property type="evidence" value="ECO:0007669"/>
    <property type="project" value="UniProtKB-SubCell"/>
</dbReference>
<evidence type="ECO:0000256" key="6">
    <source>
        <dbReference type="ARBA" id="ARBA00022840"/>
    </source>
</evidence>
<dbReference type="NCBIfam" id="TIGR01087">
    <property type="entry name" value="murD"/>
    <property type="match status" value="1"/>
</dbReference>